<gene>
    <name evidence="3" type="ORF">AFM12_05475</name>
</gene>
<name>A0A0P7CB63_9BACT</name>
<keyword evidence="1" id="KW-0732">Signal</keyword>
<proteinExistence type="predicted"/>
<dbReference type="Gene3D" id="2.40.128.520">
    <property type="match status" value="1"/>
</dbReference>
<reference evidence="3 4" key="1">
    <citation type="submission" date="2015-07" db="EMBL/GenBank/DDBJ databases">
        <title>The draft genome sequence of Leadbetterella sp. JN14-9.</title>
        <authorList>
            <person name="Liu Y."/>
            <person name="Du J."/>
            <person name="Shao Z."/>
        </authorList>
    </citation>
    <scope>NUCLEOTIDE SEQUENCE [LARGE SCALE GENOMIC DNA]</scope>
    <source>
        <strain evidence="3 4">JN14-9</strain>
    </source>
</reference>
<evidence type="ECO:0000313" key="4">
    <source>
        <dbReference type="Proteomes" id="UP000050454"/>
    </source>
</evidence>
<evidence type="ECO:0000313" key="3">
    <source>
        <dbReference type="EMBL" id="KPM50003.1"/>
    </source>
</evidence>
<feature type="domain" description="DUF2147" evidence="2">
    <location>
        <begin position="25"/>
        <end position="139"/>
    </location>
</feature>
<dbReference type="Proteomes" id="UP000050454">
    <property type="component" value="Unassembled WGS sequence"/>
</dbReference>
<dbReference type="PATRIC" id="fig|1605367.3.peg.2453"/>
<dbReference type="Pfam" id="PF09917">
    <property type="entry name" value="DUF2147"/>
    <property type="match status" value="1"/>
</dbReference>
<feature type="signal peptide" evidence="1">
    <location>
        <begin position="1"/>
        <end position="19"/>
    </location>
</feature>
<sequence>MKKLGLILALMAFSCVSYAQSITEGTWWNEEKTSRVQFYEQGGKMYGKIVWLSEPTENGKPKVDKNNPKEALKSKPLMGLVFLKGFEKDGEKSWEDGTIYDPRNGKTYSSEMTLVSADQLDVRGYIGISLIGRTSEFTRYKGN</sequence>
<dbReference type="STRING" id="1605367.AFM12_05475"/>
<dbReference type="PANTHER" id="PTHR36919">
    <property type="entry name" value="BLR1215 PROTEIN"/>
    <property type="match status" value="1"/>
</dbReference>
<dbReference type="InterPro" id="IPR019223">
    <property type="entry name" value="DUF2147"/>
</dbReference>
<keyword evidence="4" id="KW-1185">Reference proteome</keyword>
<dbReference type="PROSITE" id="PS51257">
    <property type="entry name" value="PROKAR_LIPOPROTEIN"/>
    <property type="match status" value="1"/>
</dbReference>
<dbReference type="EMBL" id="LGTQ01000005">
    <property type="protein sequence ID" value="KPM50003.1"/>
    <property type="molecule type" value="Genomic_DNA"/>
</dbReference>
<accession>A0A0P7CB63</accession>
<evidence type="ECO:0000259" key="2">
    <source>
        <dbReference type="Pfam" id="PF09917"/>
    </source>
</evidence>
<protein>
    <recommendedName>
        <fullName evidence="2">DUF2147 domain-containing protein</fullName>
    </recommendedName>
</protein>
<dbReference type="RefSeq" id="WP_229308463.1">
    <property type="nucleotide sequence ID" value="NZ_JXSZ01000005.1"/>
</dbReference>
<feature type="chain" id="PRO_5006136742" description="DUF2147 domain-containing protein" evidence="1">
    <location>
        <begin position="20"/>
        <end position="143"/>
    </location>
</feature>
<organism evidence="3 4">
    <name type="scientific">Jiulongibacter sediminis</name>
    <dbReference type="NCBI Taxonomy" id="1605367"/>
    <lineage>
        <taxon>Bacteria</taxon>
        <taxon>Pseudomonadati</taxon>
        <taxon>Bacteroidota</taxon>
        <taxon>Cytophagia</taxon>
        <taxon>Cytophagales</taxon>
        <taxon>Leadbetterellaceae</taxon>
        <taxon>Jiulongibacter</taxon>
    </lineage>
</organism>
<dbReference type="AlphaFoldDB" id="A0A0P7CB63"/>
<dbReference type="PANTHER" id="PTHR36919:SF2">
    <property type="entry name" value="BLL6627 PROTEIN"/>
    <property type="match status" value="1"/>
</dbReference>
<evidence type="ECO:0000256" key="1">
    <source>
        <dbReference type="SAM" id="SignalP"/>
    </source>
</evidence>
<comment type="caution">
    <text evidence="3">The sequence shown here is derived from an EMBL/GenBank/DDBJ whole genome shotgun (WGS) entry which is preliminary data.</text>
</comment>